<evidence type="ECO:0000313" key="2">
    <source>
        <dbReference type="Proteomes" id="UP000789901"/>
    </source>
</evidence>
<sequence length="123" mass="14543">MEYQIIYPSNASYTTNQKNYAKLQNINSEDKTIYLLSIAYNIKQLIHLNDKFFEVNNSNLQFLKDNTKKKQETIEQIDDSISKYTKQINNDIDSIKLFPDPENNPSKQYRSKLYNIVKPENLL</sequence>
<proteinExistence type="predicted"/>
<gene>
    <name evidence="1" type="ORF">GMARGA_LOCUS4183</name>
</gene>
<reference evidence="1 2" key="1">
    <citation type="submission" date="2021-06" db="EMBL/GenBank/DDBJ databases">
        <authorList>
            <person name="Kallberg Y."/>
            <person name="Tangrot J."/>
            <person name="Rosling A."/>
        </authorList>
    </citation>
    <scope>NUCLEOTIDE SEQUENCE [LARGE SCALE GENOMIC DNA]</scope>
    <source>
        <strain evidence="1 2">120-4 pot B 10/14</strain>
    </source>
</reference>
<keyword evidence="2" id="KW-1185">Reference proteome</keyword>
<comment type="caution">
    <text evidence="1">The sequence shown here is derived from an EMBL/GenBank/DDBJ whole genome shotgun (WGS) entry which is preliminary data.</text>
</comment>
<dbReference type="Proteomes" id="UP000789901">
    <property type="component" value="Unassembled WGS sequence"/>
</dbReference>
<accession>A0ABM8W791</accession>
<organism evidence="1 2">
    <name type="scientific">Gigaspora margarita</name>
    <dbReference type="NCBI Taxonomy" id="4874"/>
    <lineage>
        <taxon>Eukaryota</taxon>
        <taxon>Fungi</taxon>
        <taxon>Fungi incertae sedis</taxon>
        <taxon>Mucoromycota</taxon>
        <taxon>Glomeromycotina</taxon>
        <taxon>Glomeromycetes</taxon>
        <taxon>Diversisporales</taxon>
        <taxon>Gigasporaceae</taxon>
        <taxon>Gigaspora</taxon>
    </lineage>
</organism>
<protein>
    <submittedName>
        <fullName evidence="1">14728_t:CDS:1</fullName>
    </submittedName>
</protein>
<evidence type="ECO:0000313" key="1">
    <source>
        <dbReference type="EMBL" id="CAG8543145.1"/>
    </source>
</evidence>
<name>A0ABM8W791_GIGMA</name>
<dbReference type="EMBL" id="CAJVQB010001612">
    <property type="protein sequence ID" value="CAG8543145.1"/>
    <property type="molecule type" value="Genomic_DNA"/>
</dbReference>